<dbReference type="OrthoDB" id="9156098at2"/>
<keyword evidence="2" id="KW-1185">Reference proteome</keyword>
<dbReference type="PANTHER" id="PTHR38031">
    <property type="entry name" value="SULFUR CARRIER PROTEIN SLR0821-RELATED"/>
    <property type="match status" value="1"/>
</dbReference>
<name>A0A4Q7UQF7_9ACTN</name>
<dbReference type="Proteomes" id="UP000293781">
    <property type="component" value="Unassembled WGS sequence"/>
</dbReference>
<organism evidence="1 2">
    <name type="scientific">Micromonospora violae</name>
    <dbReference type="NCBI Taxonomy" id="1278207"/>
    <lineage>
        <taxon>Bacteria</taxon>
        <taxon>Bacillati</taxon>
        <taxon>Actinomycetota</taxon>
        <taxon>Actinomycetes</taxon>
        <taxon>Micromonosporales</taxon>
        <taxon>Micromonosporaceae</taxon>
        <taxon>Micromonospora</taxon>
    </lineage>
</organism>
<accession>A0A4Q7UQF7</accession>
<dbReference type="PANTHER" id="PTHR38031:SF1">
    <property type="entry name" value="SULFUR CARRIER PROTEIN CYSO"/>
    <property type="match status" value="1"/>
</dbReference>
<gene>
    <name evidence="1" type="ORF">EV382_6222</name>
</gene>
<reference evidence="1 2" key="1">
    <citation type="submission" date="2019-02" db="EMBL/GenBank/DDBJ databases">
        <title>Sequencing the genomes of 1000 actinobacteria strains.</title>
        <authorList>
            <person name="Klenk H.-P."/>
        </authorList>
    </citation>
    <scope>NUCLEOTIDE SEQUENCE [LARGE SCALE GENOMIC DNA]</scope>
    <source>
        <strain evidence="1 2">DSM 45888</strain>
    </source>
</reference>
<dbReference type="InterPro" id="IPR016155">
    <property type="entry name" value="Mopterin_synth/thiamin_S_b"/>
</dbReference>
<comment type="caution">
    <text evidence="1">The sequence shown here is derived from an EMBL/GenBank/DDBJ whole genome shotgun (WGS) entry which is preliminary data.</text>
</comment>
<proteinExistence type="predicted"/>
<evidence type="ECO:0000313" key="1">
    <source>
        <dbReference type="EMBL" id="RZT82908.1"/>
    </source>
</evidence>
<sequence>MAIEVRIPTILRSYTGGAKVVDGTGDTLADLLTDLDSRHSGLRGRLITDAGTLHRFVNVYVNDEDVRFLGALDAKLSDGDSITILPAVAGGAFGFAAAAAISSHSAVAAGASSHSAVAAGASSHSAVAAGAGRHAAVAAR</sequence>
<dbReference type="SUPFAM" id="SSF54285">
    <property type="entry name" value="MoaD/ThiS"/>
    <property type="match status" value="1"/>
</dbReference>
<dbReference type="EMBL" id="SHKK01000001">
    <property type="protein sequence ID" value="RZT82908.1"/>
    <property type="molecule type" value="Genomic_DNA"/>
</dbReference>
<evidence type="ECO:0000313" key="2">
    <source>
        <dbReference type="Proteomes" id="UP000293781"/>
    </source>
</evidence>
<dbReference type="InterPro" id="IPR052045">
    <property type="entry name" value="Sulfur_Carrier/Prot_Modifier"/>
</dbReference>
<dbReference type="Gene3D" id="3.10.20.30">
    <property type="match status" value="1"/>
</dbReference>
<dbReference type="Pfam" id="PF02597">
    <property type="entry name" value="ThiS"/>
    <property type="match status" value="1"/>
</dbReference>
<protein>
    <submittedName>
        <fullName evidence="1">Molybdopterin converting factor small subunit</fullName>
    </submittedName>
</protein>
<dbReference type="InterPro" id="IPR012675">
    <property type="entry name" value="Beta-grasp_dom_sf"/>
</dbReference>
<dbReference type="AlphaFoldDB" id="A0A4Q7UQF7"/>
<dbReference type="InterPro" id="IPR003749">
    <property type="entry name" value="ThiS/MoaD-like"/>
</dbReference>